<feature type="compositionally biased region" description="Low complexity" evidence="1">
    <location>
        <begin position="29"/>
        <end position="41"/>
    </location>
</feature>
<dbReference type="OrthoDB" id="2679825at2759"/>
<dbReference type="Pfam" id="PF21858">
    <property type="entry name" value="DUF6914"/>
    <property type="match status" value="1"/>
</dbReference>
<dbReference type="GeneID" id="55973948"/>
<evidence type="ECO:0000256" key="1">
    <source>
        <dbReference type="SAM" id="MobiDB-lite"/>
    </source>
</evidence>
<comment type="caution">
    <text evidence="2">The sequence shown here is derived from an EMBL/GenBank/DDBJ whole genome shotgun (WGS) entry which is preliminary data.</text>
</comment>
<reference evidence="2" key="1">
    <citation type="submission" date="2020-03" db="EMBL/GenBank/DDBJ databases">
        <title>Site-based positive gene gene selection in Geosmithia morbida across the United States reveals a broad range of putative effectors and factors for local host and environmental adapation.</title>
        <authorList>
            <person name="Onufrak A."/>
            <person name="Murdoch R.W."/>
            <person name="Gazis R."/>
            <person name="Huff M."/>
            <person name="Staton M."/>
            <person name="Klingeman W."/>
            <person name="Hadziabdic D."/>
        </authorList>
    </citation>
    <scope>NUCLEOTIDE SEQUENCE</scope>
    <source>
        <strain evidence="2">1262</strain>
    </source>
</reference>
<accession>A0A9P5D0Y2</accession>
<protein>
    <submittedName>
        <fullName evidence="2">Uncharacterized protein</fullName>
    </submittedName>
</protein>
<keyword evidence="3" id="KW-1185">Reference proteome</keyword>
<sequence length="119" mass="12764">MAPKQICLYVVLYAQGGIPLTGRLEEGSVESGAGSGRSASAPGGGGAPSVAWVGEVVSSVLQDPRAIWTKPGMGWEQVKDGSLWYLAWKKVNHRFDDRGQYDRSKAATWDMVLGAERTP</sequence>
<dbReference type="AlphaFoldDB" id="A0A9P5D0Y2"/>
<evidence type="ECO:0000313" key="2">
    <source>
        <dbReference type="EMBL" id="KAF4122132.1"/>
    </source>
</evidence>
<evidence type="ECO:0000313" key="3">
    <source>
        <dbReference type="Proteomes" id="UP000749293"/>
    </source>
</evidence>
<dbReference type="EMBL" id="JAANYQ010000010">
    <property type="protein sequence ID" value="KAF4122132.1"/>
    <property type="molecule type" value="Genomic_DNA"/>
</dbReference>
<dbReference type="Proteomes" id="UP000749293">
    <property type="component" value="Unassembled WGS sequence"/>
</dbReference>
<proteinExistence type="predicted"/>
<organism evidence="2 3">
    <name type="scientific">Geosmithia morbida</name>
    <dbReference type="NCBI Taxonomy" id="1094350"/>
    <lineage>
        <taxon>Eukaryota</taxon>
        <taxon>Fungi</taxon>
        <taxon>Dikarya</taxon>
        <taxon>Ascomycota</taxon>
        <taxon>Pezizomycotina</taxon>
        <taxon>Sordariomycetes</taxon>
        <taxon>Hypocreomycetidae</taxon>
        <taxon>Hypocreales</taxon>
        <taxon>Bionectriaceae</taxon>
        <taxon>Geosmithia</taxon>
    </lineage>
</organism>
<gene>
    <name evidence="2" type="ORF">GMORB2_7725</name>
</gene>
<dbReference type="InterPro" id="IPR054208">
    <property type="entry name" value="DUF6914"/>
</dbReference>
<feature type="region of interest" description="Disordered" evidence="1">
    <location>
        <begin position="25"/>
        <end position="47"/>
    </location>
</feature>
<dbReference type="RefSeq" id="XP_035320784.1">
    <property type="nucleotide sequence ID" value="XM_035469690.1"/>
</dbReference>
<name>A0A9P5D0Y2_9HYPO</name>